<dbReference type="InterPro" id="IPR029063">
    <property type="entry name" value="SAM-dependent_MTases_sf"/>
</dbReference>
<keyword evidence="1" id="KW-0808">Transferase</keyword>
<name>A0A098LDD6_9BACT</name>
<dbReference type="SUPFAM" id="SSF53335">
    <property type="entry name" value="S-adenosyl-L-methionine-dependent methyltransferases"/>
    <property type="match status" value="1"/>
</dbReference>
<accession>A0A098LDD6</accession>
<dbReference type="AlphaFoldDB" id="A0A098LDD6"/>
<keyword evidence="1" id="KW-0489">Methyltransferase</keyword>
<dbReference type="OrthoDB" id="2370471at2"/>
<proteinExistence type="predicted"/>
<dbReference type="EMBL" id="BBLT01000003">
    <property type="protein sequence ID" value="GAL84439.1"/>
    <property type="molecule type" value="Genomic_DNA"/>
</dbReference>
<dbReference type="RefSeq" id="WP_045461393.1">
    <property type="nucleotide sequence ID" value="NZ_BBLT01000003.1"/>
</dbReference>
<organism evidence="1 2">
    <name type="scientific">Sporocytophaga myxococcoides</name>
    <dbReference type="NCBI Taxonomy" id="153721"/>
    <lineage>
        <taxon>Bacteria</taxon>
        <taxon>Pseudomonadati</taxon>
        <taxon>Bacteroidota</taxon>
        <taxon>Cytophagia</taxon>
        <taxon>Cytophagales</taxon>
        <taxon>Cytophagaceae</taxon>
        <taxon>Sporocytophaga</taxon>
    </lineage>
</organism>
<dbReference type="GO" id="GO:0032259">
    <property type="term" value="P:methylation"/>
    <property type="evidence" value="ECO:0007669"/>
    <property type="project" value="UniProtKB-KW"/>
</dbReference>
<sequence length="293" mass="33384">MKNITSCPVCHSTGLGLKLNIKDYSITQENFNLLECPKCKLHITSPQPTEEDIGRYYQSEKYVSHTDSKKGFINAIYHRIRKITLTAKLDLINKYSKPGNLLDIGCGTGYFLKKCQENGWRITGTEPDNGARQKAKDLTGKEIYGSIDEITAIKEFNVITLWHVLEHIHDPVKALVKIKELLKDEGTVIIAVPNLESNDAKHYQETWAAYDVPRHLYHFSKTALNNLLIQTGFQLIETKPMKFDSYYVSMLSEKYKGTNNPLNAFITGFKSNLRAKKESGNYSSIIYIARIKK</sequence>
<protein>
    <submittedName>
        <fullName evidence="1">Methyltransferase type 11</fullName>
    </submittedName>
</protein>
<dbReference type="eggNOG" id="COG2227">
    <property type="taxonomic scope" value="Bacteria"/>
</dbReference>
<dbReference type="GO" id="GO:0008168">
    <property type="term" value="F:methyltransferase activity"/>
    <property type="evidence" value="ECO:0007669"/>
    <property type="project" value="UniProtKB-KW"/>
</dbReference>
<evidence type="ECO:0000313" key="1">
    <source>
        <dbReference type="EMBL" id="GAL84439.1"/>
    </source>
</evidence>
<dbReference type="Gene3D" id="3.40.50.150">
    <property type="entry name" value="Vaccinia Virus protein VP39"/>
    <property type="match status" value="1"/>
</dbReference>
<dbReference type="CDD" id="cd02440">
    <property type="entry name" value="AdoMet_MTases"/>
    <property type="match status" value="1"/>
</dbReference>
<comment type="caution">
    <text evidence="1">The sequence shown here is derived from an EMBL/GenBank/DDBJ whole genome shotgun (WGS) entry which is preliminary data.</text>
</comment>
<keyword evidence="2" id="KW-1185">Reference proteome</keyword>
<evidence type="ECO:0000313" key="2">
    <source>
        <dbReference type="Proteomes" id="UP000030185"/>
    </source>
</evidence>
<dbReference type="PANTHER" id="PTHR43861">
    <property type="entry name" value="TRANS-ACONITATE 2-METHYLTRANSFERASE-RELATED"/>
    <property type="match status" value="1"/>
</dbReference>
<gene>
    <name evidence="1" type="ORF">MYP_1667</name>
</gene>
<dbReference type="Proteomes" id="UP000030185">
    <property type="component" value="Unassembled WGS sequence"/>
</dbReference>
<dbReference type="STRING" id="153721.MYP_1667"/>
<dbReference type="Pfam" id="PF13489">
    <property type="entry name" value="Methyltransf_23"/>
    <property type="match status" value="1"/>
</dbReference>
<reference evidence="1 2" key="1">
    <citation type="submission" date="2014-09" db="EMBL/GenBank/DDBJ databases">
        <title>Sporocytophaga myxococcoides PG-01 genome sequencing.</title>
        <authorList>
            <person name="Liu L."/>
            <person name="Gao P.J."/>
            <person name="Chen G.J."/>
            <person name="Wang L.S."/>
        </authorList>
    </citation>
    <scope>NUCLEOTIDE SEQUENCE [LARGE SCALE GENOMIC DNA]</scope>
    <source>
        <strain evidence="1 2">PG-01</strain>
    </source>
</reference>